<comment type="caution">
    <text evidence="1">The sequence shown here is derived from an EMBL/GenBank/DDBJ whole genome shotgun (WGS) entry which is preliminary data.</text>
</comment>
<dbReference type="Proteomes" id="UP000229095">
    <property type="component" value="Unassembled WGS sequence"/>
</dbReference>
<organism evidence="1 2">
    <name type="scientific">Bifidobacterium primatium</name>
    <dbReference type="NCBI Taxonomy" id="2045438"/>
    <lineage>
        <taxon>Bacteria</taxon>
        <taxon>Bacillati</taxon>
        <taxon>Actinomycetota</taxon>
        <taxon>Actinomycetes</taxon>
        <taxon>Bifidobacteriales</taxon>
        <taxon>Bifidobacteriaceae</taxon>
        <taxon>Bifidobacterium</taxon>
    </lineage>
</organism>
<sequence length="124" mass="13506">MVLVGVLGIVEQVDLQRIRGLAGTTLLERGALILRTGVAELLNGCAVVFGDGLLRGLFVSNLGILQLRAVGVIELRLLLFESFVIGHRLLDFLLAHGRVFHTLFRGSHCRYGKAADGHCHGDRH</sequence>
<name>A0A2M9HB83_9BIFI</name>
<protein>
    <submittedName>
        <fullName evidence="1">Uncharacterized protein</fullName>
    </submittedName>
</protein>
<dbReference type="RefSeq" id="WP_100510217.1">
    <property type="nucleotide sequence ID" value="NZ_PEBI01000001.1"/>
</dbReference>
<reference evidence="1 2" key="1">
    <citation type="submission" date="2017-10" db="EMBL/GenBank/DDBJ databases">
        <title>Draft genome sequences of strains TRE 1, TRE 9, TRE H and TRI 7, isolated from tamarins, belonging to four potential novel Bifidobacterium species.</title>
        <authorList>
            <person name="Mattarelli P."/>
            <person name="Modesto M."/>
            <person name="Puglisi E."/>
            <person name="Morelli L."/>
            <person name="Spezio C."/>
            <person name="Bonetti A."/>
            <person name="Sandri C."/>
        </authorList>
    </citation>
    <scope>NUCLEOTIDE SEQUENCE [LARGE SCALE GENOMIC DNA]</scope>
    <source>
        <strain evidence="2">TRE1</strain>
    </source>
</reference>
<keyword evidence="2" id="KW-1185">Reference proteome</keyword>
<evidence type="ECO:0000313" key="1">
    <source>
        <dbReference type="EMBL" id="PJM74075.1"/>
    </source>
</evidence>
<evidence type="ECO:0000313" key="2">
    <source>
        <dbReference type="Proteomes" id="UP000229095"/>
    </source>
</evidence>
<dbReference type="EMBL" id="PEBI01000001">
    <property type="protein sequence ID" value="PJM74075.1"/>
    <property type="molecule type" value="Genomic_DNA"/>
</dbReference>
<dbReference type="AlphaFoldDB" id="A0A2M9HB83"/>
<proteinExistence type="predicted"/>
<accession>A0A2M9HB83</accession>
<gene>
    <name evidence="1" type="ORF">CS006_02720</name>
</gene>